<dbReference type="EC" id="5.1.3.3" evidence="4"/>
<dbReference type="GO" id="GO:0004034">
    <property type="term" value="F:aldose 1-epimerase activity"/>
    <property type="evidence" value="ECO:0007669"/>
    <property type="project" value="UniProtKB-EC"/>
</dbReference>
<keyword evidence="2 4" id="KW-0413">Isomerase</keyword>
<dbReference type="PANTHER" id="PTHR10091">
    <property type="entry name" value="ALDOSE-1-EPIMERASE"/>
    <property type="match status" value="1"/>
</dbReference>
<accession>A0ABZ2BUJ5</accession>
<evidence type="ECO:0000313" key="5">
    <source>
        <dbReference type="Proteomes" id="UP001318682"/>
    </source>
</evidence>
<evidence type="ECO:0000256" key="2">
    <source>
        <dbReference type="ARBA" id="ARBA00023235"/>
    </source>
</evidence>
<reference evidence="5" key="2">
    <citation type="submission" date="2024-01" db="EMBL/GenBank/DDBJ databases">
        <title>Roseobacter fucihabitans sp. nov., isolated from the brown alga Fucus spiralis.</title>
        <authorList>
            <person name="Hahnke S."/>
            <person name="Berger M."/>
            <person name="Schlingloff A."/>
            <person name="Athale I."/>
            <person name="Neumann-Schaal M."/>
            <person name="Adenaya A."/>
            <person name="Poehlein A."/>
            <person name="Daniel R."/>
            <person name="Pertersen J."/>
            <person name="Brinkhoff T."/>
        </authorList>
    </citation>
    <scope>NUCLEOTIDE SEQUENCE [LARGE SCALE GENOMIC DNA]</scope>
    <source>
        <strain evidence="5">B14</strain>
    </source>
</reference>
<dbReference type="RefSeq" id="WP_187430395.1">
    <property type="nucleotide sequence ID" value="NZ_CP143423.1"/>
</dbReference>
<dbReference type="InterPro" id="IPR047215">
    <property type="entry name" value="Galactose_mutarotase-like"/>
</dbReference>
<dbReference type="Proteomes" id="UP001318682">
    <property type="component" value="Chromosome"/>
</dbReference>
<gene>
    <name evidence="4" type="primary">galM</name>
    <name evidence="4" type="ORF">ROLI_019630</name>
</gene>
<sequence length="327" mass="35348">MIVLESADLTAHILARGATLAGLWLRGHPRSLVLGFADPFSFEAAAFYAGAIVGPVANRISRGQVHIDDKLFQMPLNEGVNCLHSGDEGLNTLEWEVCEQTDVAVTLAVELADYAMGLPGTRRVCVTYALEQDSTLSVKITASSDFDTVVNIAHHPYWTLDNGADIRHHRLRVDAAHYLPVNDRNLPTGQILSVAGSQYDFRTDRAVPVDRPLDANLCLSPRRLNNPRDIATLTGTGGICLQIATTEPGLQIYNGSGLPADGPPALPGQTIAPFSGIALEPQGWPDAPNNPGFPSILLKAGEQYHQQTRYRIARDALDRPEIATSMS</sequence>
<reference evidence="4 5" key="1">
    <citation type="submission" date="2015-07" db="EMBL/GenBank/DDBJ databases">
        <authorList>
            <person name="Voget S."/>
            <person name="Dogs M."/>
            <person name="Brinkhoff T.H."/>
            <person name="Daniel R."/>
        </authorList>
    </citation>
    <scope>NUCLEOTIDE SEQUENCE [LARGE SCALE GENOMIC DNA]</scope>
    <source>
        <strain evidence="4 5">B14</strain>
    </source>
</reference>
<name>A0ABZ2BUJ5_9RHOB</name>
<evidence type="ECO:0000313" key="4">
    <source>
        <dbReference type="EMBL" id="WVX48880.1"/>
    </source>
</evidence>
<protein>
    <submittedName>
        <fullName evidence="4">Aldose 1-epimerase</fullName>
        <ecNumber evidence="4">5.1.3.3</ecNumber>
    </submittedName>
</protein>
<dbReference type="CDD" id="cd09019">
    <property type="entry name" value="galactose_mutarotase_like"/>
    <property type="match status" value="1"/>
</dbReference>
<proteinExistence type="inferred from homology"/>
<dbReference type="SUPFAM" id="SSF74650">
    <property type="entry name" value="Galactose mutarotase-like"/>
    <property type="match status" value="1"/>
</dbReference>
<evidence type="ECO:0000256" key="3">
    <source>
        <dbReference type="ARBA" id="ARBA00023277"/>
    </source>
</evidence>
<keyword evidence="3" id="KW-0119">Carbohydrate metabolism</keyword>
<dbReference type="PANTHER" id="PTHR10091:SF49">
    <property type="entry name" value="ALDOSE 1-EPIMERASE"/>
    <property type="match status" value="1"/>
</dbReference>
<dbReference type="InterPro" id="IPR011013">
    <property type="entry name" value="Gal_mutarotase_sf_dom"/>
</dbReference>
<organism evidence="4 5">
    <name type="scientific">Roseobacter fucihabitans</name>
    <dbReference type="NCBI Taxonomy" id="1537242"/>
    <lineage>
        <taxon>Bacteria</taxon>
        <taxon>Pseudomonadati</taxon>
        <taxon>Pseudomonadota</taxon>
        <taxon>Alphaproteobacteria</taxon>
        <taxon>Rhodobacterales</taxon>
        <taxon>Roseobacteraceae</taxon>
        <taxon>Roseobacter</taxon>
    </lineage>
</organism>
<comment type="similarity">
    <text evidence="1">Belongs to the aldose epimerase family.</text>
</comment>
<evidence type="ECO:0000256" key="1">
    <source>
        <dbReference type="ARBA" id="ARBA00006206"/>
    </source>
</evidence>
<dbReference type="InterPro" id="IPR008183">
    <property type="entry name" value="Aldose_1/G6P_1-epimerase"/>
</dbReference>
<dbReference type="InterPro" id="IPR014718">
    <property type="entry name" value="GH-type_carb-bd"/>
</dbReference>
<keyword evidence="5" id="KW-1185">Reference proteome</keyword>
<dbReference type="Gene3D" id="2.70.98.10">
    <property type="match status" value="1"/>
</dbReference>
<dbReference type="EMBL" id="CP143423">
    <property type="protein sequence ID" value="WVX48880.1"/>
    <property type="molecule type" value="Genomic_DNA"/>
</dbReference>
<dbReference type="Pfam" id="PF01263">
    <property type="entry name" value="Aldose_epim"/>
    <property type="match status" value="1"/>
</dbReference>